<evidence type="ECO:0000313" key="2">
    <source>
        <dbReference type="EMBL" id="GIL54170.1"/>
    </source>
</evidence>
<feature type="region of interest" description="Disordered" evidence="1">
    <location>
        <begin position="1"/>
        <end position="109"/>
    </location>
</feature>
<dbReference type="EMBL" id="BNCO01000017">
    <property type="protein sequence ID" value="GIL54170.1"/>
    <property type="molecule type" value="Genomic_DNA"/>
</dbReference>
<feature type="non-terminal residue" evidence="2">
    <location>
        <position position="1"/>
    </location>
</feature>
<accession>A0A8J4EZ75</accession>
<feature type="compositionally biased region" description="Polar residues" evidence="1">
    <location>
        <begin position="36"/>
        <end position="67"/>
    </location>
</feature>
<gene>
    <name evidence="2" type="ORF">Vafri_9746</name>
</gene>
<feature type="compositionally biased region" description="Acidic residues" evidence="1">
    <location>
        <begin position="94"/>
        <end position="103"/>
    </location>
</feature>
<sequence length="175" mass="18301">GEHGLDSAGPHRASAEGPSLNDAKAVDPLHPRVGARNTTPILNTPPQSVLPGQQDEVPQTTLLPQRDSQLRDPPQDEAERQRRPSPPGSAPTEGEGEGEDGWELPEVNTPRLQPMQAPLVGMQPLDLLEGADDHVLPGDPRVGVDLAERGVSAAADMEPALSLASGISAVPVVVT</sequence>
<comment type="caution">
    <text evidence="2">The sequence shown here is derived from an EMBL/GenBank/DDBJ whole genome shotgun (WGS) entry which is preliminary data.</text>
</comment>
<feature type="compositionally biased region" description="Basic and acidic residues" evidence="1">
    <location>
        <begin position="68"/>
        <end position="82"/>
    </location>
</feature>
<reference evidence="2" key="1">
    <citation type="journal article" date="2021" name="Proc. Natl. Acad. Sci. U.S.A.">
        <title>Three genomes in the algal genus Volvox reveal the fate of a haploid sex-determining region after a transition to homothallism.</title>
        <authorList>
            <person name="Yamamoto K."/>
            <person name="Hamaji T."/>
            <person name="Kawai-Toyooka H."/>
            <person name="Matsuzaki R."/>
            <person name="Takahashi F."/>
            <person name="Nishimura Y."/>
            <person name="Kawachi M."/>
            <person name="Noguchi H."/>
            <person name="Minakuchi Y."/>
            <person name="Umen J.G."/>
            <person name="Toyoda A."/>
            <person name="Nozaki H."/>
        </authorList>
    </citation>
    <scope>NUCLEOTIDE SEQUENCE</scope>
    <source>
        <strain evidence="2">NIES-3780</strain>
    </source>
</reference>
<organism evidence="2 3">
    <name type="scientific">Volvox africanus</name>
    <dbReference type="NCBI Taxonomy" id="51714"/>
    <lineage>
        <taxon>Eukaryota</taxon>
        <taxon>Viridiplantae</taxon>
        <taxon>Chlorophyta</taxon>
        <taxon>core chlorophytes</taxon>
        <taxon>Chlorophyceae</taxon>
        <taxon>CS clade</taxon>
        <taxon>Chlamydomonadales</taxon>
        <taxon>Volvocaceae</taxon>
        <taxon>Volvox</taxon>
    </lineage>
</organism>
<feature type="non-terminal residue" evidence="2">
    <location>
        <position position="175"/>
    </location>
</feature>
<name>A0A8J4EZ75_9CHLO</name>
<keyword evidence="3" id="KW-1185">Reference proteome</keyword>
<proteinExistence type="predicted"/>
<dbReference type="Proteomes" id="UP000747399">
    <property type="component" value="Unassembled WGS sequence"/>
</dbReference>
<evidence type="ECO:0000256" key="1">
    <source>
        <dbReference type="SAM" id="MobiDB-lite"/>
    </source>
</evidence>
<dbReference type="AlphaFoldDB" id="A0A8J4EZ75"/>
<protein>
    <submittedName>
        <fullName evidence="2">Uncharacterized protein</fullName>
    </submittedName>
</protein>
<evidence type="ECO:0000313" key="3">
    <source>
        <dbReference type="Proteomes" id="UP000747399"/>
    </source>
</evidence>